<sequence>MLVFWTGSVRKNGNMVKNKCLISMKSIHHLVVTPHFFQQMAPPPILVASCSRAEQRIHHLSLQSPLEASPNEAKSSSGGGHGCSPVRQETQNNVLRSHPLKEYDGREKSQDIGVFRRNAGKFQDSSSSSAYNLSRQQKVLGSLQQCDRSAYDLKSVSEMGQQPSFDKLDVVGKPNTERNQSTKQPLRSPKTKLNAADQDCPGREESVVVIMPRDQSETSCSGLTTSSYFAGNSRFSVEPGPKNISGRSSFGDLLPSKVDSCGRSTGLSSRDLEGVISSSQATKTPLQIPDNFHDTSRIGTQTFKGASQASHTFSFPVRMLSSPSRRPSRSRKTEEKKPVAGLQSVTAAKPSDELDNAGSGDNSPVRMSSSKDCTGKSPSVGATVSAPIDNPCSDKPFAYNNRGRSSPLRRLLDPVLKSRDSNNGEPCKTNSSPAVGTRKSCSDRVDFCNSVKLKSTSAGGSMTTVTDLHHNSTSEIQGPLQVSFKNGFPLFTFAIDNGRVILAGTVRNSFVPSKESMQEASCADSNDDSQNHHFPRRSNFITTVILPGGVHTVPSKGEISTFLHRWRSGGLCDCGGWDLGCQLLIYTNKREYERNTGSFVACPNRQRPAELSEPSHVAEKITNEVGGFEMPSGMKTLNHQVDVPA</sequence>
<feature type="compositionally biased region" description="Polar residues" evidence="1">
    <location>
        <begin position="359"/>
        <end position="382"/>
    </location>
</feature>
<feature type="compositionally biased region" description="Basic and acidic residues" evidence="1">
    <location>
        <begin position="99"/>
        <end position="110"/>
    </location>
</feature>
<name>A0A9Q1L1G9_9CARY</name>
<feature type="region of interest" description="Disordered" evidence="1">
    <location>
        <begin position="416"/>
        <end position="435"/>
    </location>
</feature>
<dbReference type="InterPro" id="IPR021916">
    <property type="entry name" value="DUF3527"/>
</dbReference>
<organism evidence="2 3">
    <name type="scientific">Carnegiea gigantea</name>
    <dbReference type="NCBI Taxonomy" id="171969"/>
    <lineage>
        <taxon>Eukaryota</taxon>
        <taxon>Viridiplantae</taxon>
        <taxon>Streptophyta</taxon>
        <taxon>Embryophyta</taxon>
        <taxon>Tracheophyta</taxon>
        <taxon>Spermatophyta</taxon>
        <taxon>Magnoliopsida</taxon>
        <taxon>eudicotyledons</taxon>
        <taxon>Gunneridae</taxon>
        <taxon>Pentapetalae</taxon>
        <taxon>Caryophyllales</taxon>
        <taxon>Cactineae</taxon>
        <taxon>Cactaceae</taxon>
        <taxon>Cactoideae</taxon>
        <taxon>Echinocereeae</taxon>
        <taxon>Carnegiea</taxon>
    </lineage>
</organism>
<accession>A0A9Q1L1G9</accession>
<evidence type="ECO:0000313" key="2">
    <source>
        <dbReference type="EMBL" id="KAJ8452646.1"/>
    </source>
</evidence>
<reference evidence="2" key="1">
    <citation type="submission" date="2022-04" db="EMBL/GenBank/DDBJ databases">
        <title>Carnegiea gigantea Genome sequencing and assembly v2.</title>
        <authorList>
            <person name="Copetti D."/>
            <person name="Sanderson M.J."/>
            <person name="Burquez A."/>
            <person name="Wojciechowski M.F."/>
        </authorList>
    </citation>
    <scope>NUCLEOTIDE SEQUENCE</scope>
    <source>
        <strain evidence="2">SGP5-SGP5p</strain>
        <tissue evidence="2">Aerial part</tissue>
    </source>
</reference>
<feature type="compositionally biased region" description="Polar residues" evidence="1">
    <location>
        <begin position="276"/>
        <end position="285"/>
    </location>
</feature>
<dbReference type="PANTHER" id="PTHR31390">
    <property type="entry name" value="EXPRESSED PROTEIN"/>
    <property type="match status" value="1"/>
</dbReference>
<protein>
    <submittedName>
        <fullName evidence="2">Uncharacterized protein</fullName>
    </submittedName>
</protein>
<comment type="caution">
    <text evidence="2">The sequence shown here is derived from an EMBL/GenBank/DDBJ whole genome shotgun (WGS) entry which is preliminary data.</text>
</comment>
<dbReference type="EMBL" id="JAKOGI010000003">
    <property type="protein sequence ID" value="KAJ8452646.1"/>
    <property type="molecule type" value="Genomic_DNA"/>
</dbReference>
<dbReference type="AlphaFoldDB" id="A0A9Q1L1G9"/>
<evidence type="ECO:0000313" key="3">
    <source>
        <dbReference type="Proteomes" id="UP001153076"/>
    </source>
</evidence>
<feature type="compositionally biased region" description="Polar residues" evidence="1">
    <location>
        <begin position="423"/>
        <end position="434"/>
    </location>
</feature>
<dbReference type="OrthoDB" id="1898655at2759"/>
<dbReference type="PANTHER" id="PTHR31390:SF4">
    <property type="entry name" value="DUF3527 DOMAIN-CONTAINING PROTEIN"/>
    <property type="match status" value="1"/>
</dbReference>
<keyword evidence="3" id="KW-1185">Reference proteome</keyword>
<feature type="region of interest" description="Disordered" evidence="1">
    <location>
        <begin position="314"/>
        <end position="410"/>
    </location>
</feature>
<dbReference type="Pfam" id="PF12043">
    <property type="entry name" value="DUF3527"/>
    <property type="match status" value="1"/>
</dbReference>
<proteinExistence type="predicted"/>
<evidence type="ECO:0000256" key="1">
    <source>
        <dbReference type="SAM" id="MobiDB-lite"/>
    </source>
</evidence>
<feature type="region of interest" description="Disordered" evidence="1">
    <location>
        <begin position="61"/>
        <end position="112"/>
    </location>
</feature>
<feature type="region of interest" description="Disordered" evidence="1">
    <location>
        <begin position="261"/>
        <end position="298"/>
    </location>
</feature>
<feature type="region of interest" description="Disordered" evidence="1">
    <location>
        <begin position="157"/>
        <end position="201"/>
    </location>
</feature>
<dbReference type="Proteomes" id="UP001153076">
    <property type="component" value="Unassembled WGS sequence"/>
</dbReference>
<feature type="compositionally biased region" description="Polar residues" evidence="1">
    <location>
        <begin position="61"/>
        <end position="76"/>
    </location>
</feature>
<gene>
    <name evidence="2" type="ORF">Cgig2_004982</name>
</gene>